<comment type="caution">
    <text evidence="2">The sequence shown here is derived from an EMBL/GenBank/DDBJ whole genome shotgun (WGS) entry which is preliminary data.</text>
</comment>
<reference evidence="2 3" key="1">
    <citation type="submission" date="2023-07" db="EMBL/GenBank/DDBJ databases">
        <title>Sorghum-associated microbial communities from plants grown in Nebraska, USA.</title>
        <authorList>
            <person name="Schachtman D."/>
        </authorList>
    </citation>
    <scope>NUCLEOTIDE SEQUENCE [LARGE SCALE GENOMIC DNA]</scope>
    <source>
        <strain evidence="2 3">BE124</strain>
    </source>
</reference>
<protein>
    <submittedName>
        <fullName evidence="2">Uncharacterized protein</fullName>
    </submittedName>
</protein>
<sequence length="63" mass="7605">MKFSRDLYLIIYVGLGGSKWCFEVFLVFVIVGKFVKFIKNMFSISKLCDYFLVLIEFVRFLWF</sequence>
<keyword evidence="1" id="KW-1133">Transmembrane helix</keyword>
<keyword evidence="1" id="KW-0472">Membrane</keyword>
<gene>
    <name evidence="2" type="ORF">J2W95_001315</name>
</gene>
<dbReference type="EMBL" id="JAVDTX010000002">
    <property type="protein sequence ID" value="MDR6844624.1"/>
    <property type="molecule type" value="Genomic_DNA"/>
</dbReference>
<organism evidence="2 3">
    <name type="scientific">Flavobacterium granuli</name>
    <dbReference type="NCBI Taxonomy" id="280093"/>
    <lineage>
        <taxon>Bacteria</taxon>
        <taxon>Pseudomonadati</taxon>
        <taxon>Bacteroidota</taxon>
        <taxon>Flavobacteriia</taxon>
        <taxon>Flavobacteriales</taxon>
        <taxon>Flavobacteriaceae</taxon>
        <taxon>Flavobacterium</taxon>
    </lineage>
</organism>
<accession>A0ABU1S384</accession>
<proteinExistence type="predicted"/>
<name>A0ABU1S384_9FLAO</name>
<feature type="transmembrane region" description="Helical" evidence="1">
    <location>
        <begin position="7"/>
        <end position="31"/>
    </location>
</feature>
<evidence type="ECO:0000256" key="1">
    <source>
        <dbReference type="SAM" id="Phobius"/>
    </source>
</evidence>
<keyword evidence="1" id="KW-0812">Transmembrane</keyword>
<evidence type="ECO:0000313" key="2">
    <source>
        <dbReference type="EMBL" id="MDR6844624.1"/>
    </source>
</evidence>
<keyword evidence="3" id="KW-1185">Reference proteome</keyword>
<evidence type="ECO:0000313" key="3">
    <source>
        <dbReference type="Proteomes" id="UP001261871"/>
    </source>
</evidence>
<dbReference type="Proteomes" id="UP001261871">
    <property type="component" value="Unassembled WGS sequence"/>
</dbReference>